<sequence length="386" mass="44637">MPVFDIEPKIVASKSLKNRSYILYYLDGVRYRLYNGNAINVDIHPNRAGTIAERNRQLSKLLYEVYKAFDSCVTQTSSQPIVPKVKSAPVLKSVEQAFKEVEADKLLTPLSIMYHRQLQSLVYRFLTFLTKAERASDIGTLAQERVEAFLNQYKSTSTYYMSTRRLLGVFFSEFIRRKYTDTNLSKAAPRLKVKAALHKTYTKEQLTNILQYLKTANADLYLCCLLSYSCLLRPHREIRVLKLKHFSEDYSIVSLSGSENKSARVRVVGIPDYLQNIIRERLSTVVDPEANIFSLKRGGYNEYYFNLIWTRLRPIMIKRGLLQPEQTIYSFRHSAAVDVYNRTKDVHIVQQLMGHSTMVVTLKYLRGLGEMNSRQLKDLLPVLELA</sequence>
<organism evidence="5 6">
    <name type="scientific">Mucilaginibacter yixingensis</name>
    <dbReference type="NCBI Taxonomy" id="1295612"/>
    <lineage>
        <taxon>Bacteria</taxon>
        <taxon>Pseudomonadati</taxon>
        <taxon>Bacteroidota</taxon>
        <taxon>Sphingobacteriia</taxon>
        <taxon>Sphingobacteriales</taxon>
        <taxon>Sphingobacteriaceae</taxon>
        <taxon>Mucilaginibacter</taxon>
    </lineage>
</organism>
<comment type="caution">
    <text evidence="5">The sequence shown here is derived from an EMBL/GenBank/DDBJ whole genome shotgun (WGS) entry which is preliminary data.</text>
</comment>
<dbReference type="RefSeq" id="WP_170113572.1">
    <property type="nucleotide sequence ID" value="NZ_CP160205.1"/>
</dbReference>
<dbReference type="EMBL" id="QAOQ01000003">
    <property type="protein sequence ID" value="PTQ97847.1"/>
    <property type="molecule type" value="Genomic_DNA"/>
</dbReference>
<dbReference type="InterPro" id="IPR002104">
    <property type="entry name" value="Integrase_catalytic"/>
</dbReference>
<gene>
    <name evidence="5" type="ORF">C8P68_1035</name>
</gene>
<keyword evidence="6" id="KW-1185">Reference proteome</keyword>
<dbReference type="InterPro" id="IPR050090">
    <property type="entry name" value="Tyrosine_recombinase_XerCD"/>
</dbReference>
<keyword evidence="3" id="KW-0233">DNA recombination</keyword>
<name>A0A2T5JAF5_9SPHI</name>
<accession>A0A2T5JAF5</accession>
<dbReference type="GO" id="GO:0003677">
    <property type="term" value="F:DNA binding"/>
    <property type="evidence" value="ECO:0007669"/>
    <property type="project" value="UniProtKB-KW"/>
</dbReference>
<dbReference type="GO" id="GO:0015074">
    <property type="term" value="P:DNA integration"/>
    <property type="evidence" value="ECO:0007669"/>
    <property type="project" value="InterPro"/>
</dbReference>
<dbReference type="Proteomes" id="UP000244168">
    <property type="component" value="Unassembled WGS sequence"/>
</dbReference>
<dbReference type="PROSITE" id="PS51898">
    <property type="entry name" value="TYR_RECOMBINASE"/>
    <property type="match status" value="1"/>
</dbReference>
<evidence type="ECO:0000313" key="5">
    <source>
        <dbReference type="EMBL" id="PTQ97847.1"/>
    </source>
</evidence>
<evidence type="ECO:0000256" key="3">
    <source>
        <dbReference type="ARBA" id="ARBA00023172"/>
    </source>
</evidence>
<dbReference type="SUPFAM" id="SSF56349">
    <property type="entry name" value="DNA breaking-rejoining enzymes"/>
    <property type="match status" value="1"/>
</dbReference>
<dbReference type="Gene3D" id="1.10.443.10">
    <property type="entry name" value="Intergrase catalytic core"/>
    <property type="match status" value="1"/>
</dbReference>
<dbReference type="AlphaFoldDB" id="A0A2T5JAF5"/>
<dbReference type="PANTHER" id="PTHR30349">
    <property type="entry name" value="PHAGE INTEGRASE-RELATED"/>
    <property type="match status" value="1"/>
</dbReference>
<comment type="similarity">
    <text evidence="1">Belongs to the 'phage' integrase family.</text>
</comment>
<reference evidence="5 6" key="1">
    <citation type="submission" date="2018-04" db="EMBL/GenBank/DDBJ databases">
        <title>Genomic Encyclopedia of Archaeal and Bacterial Type Strains, Phase II (KMG-II): from individual species to whole genera.</title>
        <authorList>
            <person name="Goeker M."/>
        </authorList>
    </citation>
    <scope>NUCLEOTIDE SEQUENCE [LARGE SCALE GENOMIC DNA]</scope>
    <source>
        <strain evidence="5 6">DSM 26809</strain>
    </source>
</reference>
<evidence type="ECO:0000313" key="6">
    <source>
        <dbReference type="Proteomes" id="UP000244168"/>
    </source>
</evidence>
<dbReference type="InterPro" id="IPR011010">
    <property type="entry name" value="DNA_brk_join_enz"/>
</dbReference>
<evidence type="ECO:0000259" key="4">
    <source>
        <dbReference type="PROSITE" id="PS51898"/>
    </source>
</evidence>
<proteinExistence type="inferred from homology"/>
<dbReference type="PANTHER" id="PTHR30349:SF41">
    <property type="entry name" value="INTEGRASE_RECOMBINASE PROTEIN MJ0367-RELATED"/>
    <property type="match status" value="1"/>
</dbReference>
<dbReference type="Pfam" id="PF00589">
    <property type="entry name" value="Phage_integrase"/>
    <property type="match status" value="1"/>
</dbReference>
<keyword evidence="2" id="KW-0238">DNA-binding</keyword>
<protein>
    <submittedName>
        <fullName evidence="5">Site-specific recombinase XerD</fullName>
    </submittedName>
</protein>
<evidence type="ECO:0000256" key="1">
    <source>
        <dbReference type="ARBA" id="ARBA00008857"/>
    </source>
</evidence>
<dbReference type="InterPro" id="IPR013762">
    <property type="entry name" value="Integrase-like_cat_sf"/>
</dbReference>
<dbReference type="GO" id="GO:0006310">
    <property type="term" value="P:DNA recombination"/>
    <property type="evidence" value="ECO:0007669"/>
    <property type="project" value="UniProtKB-KW"/>
</dbReference>
<feature type="domain" description="Tyr recombinase" evidence="4">
    <location>
        <begin position="196"/>
        <end position="377"/>
    </location>
</feature>
<evidence type="ECO:0000256" key="2">
    <source>
        <dbReference type="ARBA" id="ARBA00023125"/>
    </source>
</evidence>